<dbReference type="SMART" id="SM00646">
    <property type="entry name" value="Ami_3"/>
    <property type="match status" value="1"/>
</dbReference>
<feature type="compositionally biased region" description="Pro residues" evidence="2">
    <location>
        <begin position="195"/>
        <end position="205"/>
    </location>
</feature>
<dbReference type="InterPro" id="IPR002508">
    <property type="entry name" value="MurNAc-LAA_cat"/>
</dbReference>
<keyword evidence="1 4" id="KW-0378">Hydrolase</keyword>
<evidence type="ECO:0000256" key="2">
    <source>
        <dbReference type="SAM" id="MobiDB-lite"/>
    </source>
</evidence>
<proteinExistence type="predicted"/>
<reference evidence="5" key="1">
    <citation type="submission" date="2018-04" db="EMBL/GenBank/DDBJ databases">
        <authorList>
            <person name="Cornet L."/>
        </authorList>
    </citation>
    <scope>NUCLEOTIDE SEQUENCE [LARGE SCALE GENOMIC DNA]</scope>
</reference>
<comment type="caution">
    <text evidence="4">The sequence shown here is derived from an EMBL/GenBank/DDBJ whole genome shotgun (WGS) entry which is preliminary data.</text>
</comment>
<dbReference type="PANTHER" id="PTHR30404:SF0">
    <property type="entry name" value="N-ACETYLMURAMOYL-L-ALANINE AMIDASE AMIC"/>
    <property type="match status" value="1"/>
</dbReference>
<protein>
    <submittedName>
        <fullName evidence="4">Cell wall hydrolase</fullName>
    </submittedName>
</protein>
<evidence type="ECO:0000256" key="1">
    <source>
        <dbReference type="ARBA" id="ARBA00022801"/>
    </source>
</evidence>
<dbReference type="Proteomes" id="UP000249354">
    <property type="component" value="Unassembled WGS sequence"/>
</dbReference>
<evidence type="ECO:0000313" key="5">
    <source>
        <dbReference type="Proteomes" id="UP000249354"/>
    </source>
</evidence>
<name>A0A2W4UPI3_9CYAN</name>
<dbReference type="GO" id="GO:0030288">
    <property type="term" value="C:outer membrane-bounded periplasmic space"/>
    <property type="evidence" value="ECO:0007669"/>
    <property type="project" value="TreeGrafter"/>
</dbReference>
<dbReference type="InterPro" id="IPR050695">
    <property type="entry name" value="N-acetylmuramoyl_amidase_3"/>
</dbReference>
<evidence type="ECO:0000259" key="3">
    <source>
        <dbReference type="SMART" id="SM00646"/>
    </source>
</evidence>
<dbReference type="AlphaFoldDB" id="A0A2W4UPI3"/>
<accession>A0A2W4UPI3</accession>
<sequence length="462" mass="50470">MSQIFISAGHGGLENGVRDVGATIAGTTEAQEMIALRDLILPELRSRGYEVLSVPDDLSASQSIAWINARAKSGSVALEIHAEKFSNQATRGATVYYIANNRERRKQAELILLSLIKQVPTLPSRGVRPDTSSGNGRLQFVRQTLPPALLAEIAYLTNANDFALLTQRRRDFAIGLANGLAAWSDIVSGTKPSRPTVPDPTPSSPTVPDDYPRINISINGGEPYAEQGIIIKGNAYLPIDLADRLGVAITGQEISRVRYRGIVYIKAVDLKPFRVSVGWDAASRTLKLTTAAALNICPGTIDLIMSHGSTTEFHLTLFLRAENEKALELFPNLPALYREEATIEGVDYDIAFCQMCVETDFLRFAGPLRPEQNNFARLANGSGNLARFDSAQLGVRAQIQHLKAYASTEPLVRPQVDPRFEFVKRGVAPFVGQLSGLWSADPLYGQKILARLENLYKVAGIL</sequence>
<dbReference type="SUPFAM" id="SSF53187">
    <property type="entry name" value="Zn-dependent exopeptidases"/>
    <property type="match status" value="1"/>
</dbReference>
<evidence type="ECO:0000313" key="4">
    <source>
        <dbReference type="EMBL" id="PZO21180.1"/>
    </source>
</evidence>
<dbReference type="GO" id="GO:0008745">
    <property type="term" value="F:N-acetylmuramoyl-L-alanine amidase activity"/>
    <property type="evidence" value="ECO:0007669"/>
    <property type="project" value="InterPro"/>
</dbReference>
<dbReference type="GO" id="GO:0009253">
    <property type="term" value="P:peptidoglycan catabolic process"/>
    <property type="evidence" value="ECO:0007669"/>
    <property type="project" value="InterPro"/>
</dbReference>
<dbReference type="CDD" id="cd02696">
    <property type="entry name" value="MurNAc-LAA"/>
    <property type="match status" value="1"/>
</dbReference>
<dbReference type="EMBL" id="QBMC01000022">
    <property type="protein sequence ID" value="PZO21180.1"/>
    <property type="molecule type" value="Genomic_DNA"/>
</dbReference>
<dbReference type="PANTHER" id="PTHR30404">
    <property type="entry name" value="N-ACETYLMURAMOYL-L-ALANINE AMIDASE"/>
    <property type="match status" value="1"/>
</dbReference>
<feature type="region of interest" description="Disordered" evidence="2">
    <location>
        <begin position="191"/>
        <end position="210"/>
    </location>
</feature>
<reference evidence="4 5" key="2">
    <citation type="submission" date="2018-06" db="EMBL/GenBank/DDBJ databases">
        <title>Metagenomic assembly of (sub)arctic Cyanobacteria and their associated microbiome from non-axenic cultures.</title>
        <authorList>
            <person name="Baurain D."/>
        </authorList>
    </citation>
    <scope>NUCLEOTIDE SEQUENCE [LARGE SCALE GENOMIC DNA]</scope>
    <source>
        <strain evidence="4">ULC129bin1</strain>
    </source>
</reference>
<organism evidence="4 5">
    <name type="scientific">Leptolyngbya foveolarum</name>
    <dbReference type="NCBI Taxonomy" id="47253"/>
    <lineage>
        <taxon>Bacteria</taxon>
        <taxon>Bacillati</taxon>
        <taxon>Cyanobacteriota</taxon>
        <taxon>Cyanophyceae</taxon>
        <taxon>Leptolyngbyales</taxon>
        <taxon>Leptolyngbyaceae</taxon>
        <taxon>Leptolyngbya group</taxon>
        <taxon>Leptolyngbya</taxon>
    </lineage>
</organism>
<dbReference type="Pfam" id="PF01520">
    <property type="entry name" value="Amidase_3"/>
    <property type="match status" value="1"/>
</dbReference>
<feature type="domain" description="MurNAc-LAA" evidence="3">
    <location>
        <begin position="68"/>
        <end position="181"/>
    </location>
</feature>
<dbReference type="Gene3D" id="3.40.630.40">
    <property type="entry name" value="Zn-dependent exopeptidases"/>
    <property type="match status" value="1"/>
</dbReference>
<gene>
    <name evidence="4" type="ORF">DCF25_05450</name>
</gene>